<dbReference type="SUPFAM" id="SSF49854">
    <property type="entry name" value="Spermadhesin, CUB domain"/>
    <property type="match status" value="1"/>
</dbReference>
<accession>A0AAV2R3J4</accession>
<feature type="domain" description="CUB" evidence="5">
    <location>
        <begin position="96"/>
        <end position="173"/>
    </location>
</feature>
<comment type="caution">
    <text evidence="6">The sequence shown here is derived from an EMBL/GenBank/DDBJ whole genome shotgun (WGS) entry which is preliminary data.</text>
</comment>
<dbReference type="PROSITE" id="PS51257">
    <property type="entry name" value="PROKAR_LIPOPROTEIN"/>
    <property type="match status" value="1"/>
</dbReference>
<dbReference type="Pfam" id="PF00431">
    <property type="entry name" value="CUB"/>
    <property type="match status" value="1"/>
</dbReference>
<evidence type="ECO:0000256" key="1">
    <source>
        <dbReference type="ARBA" id="ARBA00023157"/>
    </source>
</evidence>
<dbReference type="PANTHER" id="PTHR33236:SF11">
    <property type="entry name" value="CUB DOMAIN-CONTAINING PROTEIN"/>
    <property type="match status" value="1"/>
</dbReference>
<dbReference type="PROSITE" id="PS01180">
    <property type="entry name" value="CUB"/>
    <property type="match status" value="1"/>
</dbReference>
<dbReference type="InterPro" id="IPR000859">
    <property type="entry name" value="CUB_dom"/>
</dbReference>
<proteinExistence type="predicted"/>
<dbReference type="AlphaFoldDB" id="A0AAV2R3J4"/>
<feature type="compositionally biased region" description="Acidic residues" evidence="3">
    <location>
        <begin position="263"/>
        <end position="289"/>
    </location>
</feature>
<comment type="caution">
    <text evidence="2">Lacks conserved residue(s) required for the propagation of feature annotation.</text>
</comment>
<protein>
    <recommendedName>
        <fullName evidence="5">CUB domain-containing protein</fullName>
    </recommendedName>
</protein>
<feature type="region of interest" description="Disordered" evidence="3">
    <location>
        <begin position="234"/>
        <end position="307"/>
    </location>
</feature>
<dbReference type="EMBL" id="CAXKWB010015739">
    <property type="protein sequence ID" value="CAL4114301.1"/>
    <property type="molecule type" value="Genomic_DNA"/>
</dbReference>
<dbReference type="Gene3D" id="2.60.120.290">
    <property type="entry name" value="Spermadhesin, CUB domain"/>
    <property type="match status" value="1"/>
</dbReference>
<keyword evidence="4" id="KW-0732">Signal</keyword>
<keyword evidence="1" id="KW-1015">Disulfide bond</keyword>
<dbReference type="Proteomes" id="UP001497623">
    <property type="component" value="Unassembled WGS sequence"/>
</dbReference>
<reference evidence="6 7" key="1">
    <citation type="submission" date="2024-05" db="EMBL/GenBank/DDBJ databases">
        <authorList>
            <person name="Wallberg A."/>
        </authorList>
    </citation>
    <scope>NUCLEOTIDE SEQUENCE [LARGE SCALE GENOMIC DNA]</scope>
</reference>
<gene>
    <name evidence="6" type="ORF">MNOR_LOCUS20391</name>
</gene>
<evidence type="ECO:0000256" key="4">
    <source>
        <dbReference type="SAM" id="SignalP"/>
    </source>
</evidence>
<sequence>MKTSVIQAFLLCAILAGCQAGIMQSLSEMKAIRQAKQIFNQLTGFGSRNSPQYPLCQVDDIEGACLPEARCMAEDGRYAGFCGMTSDVCCIVDKTCGTATKAHGSYFHNPSYPKKDNESRACPFTIYIDREVCAVRLDFLDFELAPYGDGVCVTDTLTVLGTKLGLTTPVCGNMTGWTTTFAVDEETDITLAMVVQGDPAYKFSIRATQIGCRDINVFQSPTYSGVHNEDAVEYVSTSTTAKPTPPTPITPEPTTTMFPDSEKDGDDDDGDGDGDVDGDGDGDDDDADDAPTTLRTAEWPTAKPRDT</sequence>
<keyword evidence="7" id="KW-1185">Reference proteome</keyword>
<evidence type="ECO:0000313" key="7">
    <source>
        <dbReference type="Proteomes" id="UP001497623"/>
    </source>
</evidence>
<organism evidence="6 7">
    <name type="scientific">Meganyctiphanes norvegica</name>
    <name type="common">Northern krill</name>
    <name type="synonym">Thysanopoda norvegica</name>
    <dbReference type="NCBI Taxonomy" id="48144"/>
    <lineage>
        <taxon>Eukaryota</taxon>
        <taxon>Metazoa</taxon>
        <taxon>Ecdysozoa</taxon>
        <taxon>Arthropoda</taxon>
        <taxon>Crustacea</taxon>
        <taxon>Multicrustacea</taxon>
        <taxon>Malacostraca</taxon>
        <taxon>Eumalacostraca</taxon>
        <taxon>Eucarida</taxon>
        <taxon>Euphausiacea</taxon>
        <taxon>Euphausiidae</taxon>
        <taxon>Meganyctiphanes</taxon>
    </lineage>
</organism>
<feature type="chain" id="PRO_5043315352" description="CUB domain-containing protein" evidence="4">
    <location>
        <begin position="21"/>
        <end position="307"/>
    </location>
</feature>
<dbReference type="InterPro" id="IPR035914">
    <property type="entry name" value="Sperma_CUB_dom_sf"/>
</dbReference>
<dbReference type="PANTHER" id="PTHR33236">
    <property type="entry name" value="INTRAFLAGELLAR TRANSPORT PROTEIN 122 FAMILY PROTEIN-RELATED"/>
    <property type="match status" value="1"/>
</dbReference>
<evidence type="ECO:0000313" key="6">
    <source>
        <dbReference type="EMBL" id="CAL4114301.1"/>
    </source>
</evidence>
<evidence type="ECO:0000256" key="3">
    <source>
        <dbReference type="SAM" id="MobiDB-lite"/>
    </source>
</evidence>
<evidence type="ECO:0000256" key="2">
    <source>
        <dbReference type="PROSITE-ProRule" id="PRU00059"/>
    </source>
</evidence>
<feature type="non-terminal residue" evidence="6">
    <location>
        <position position="307"/>
    </location>
</feature>
<name>A0AAV2R3J4_MEGNR</name>
<evidence type="ECO:0000259" key="5">
    <source>
        <dbReference type="PROSITE" id="PS01180"/>
    </source>
</evidence>
<feature type="signal peptide" evidence="4">
    <location>
        <begin position="1"/>
        <end position="20"/>
    </location>
</feature>